<dbReference type="InterPro" id="IPR041616">
    <property type="entry name" value="PheRS_beta_core"/>
</dbReference>
<evidence type="ECO:0000256" key="10">
    <source>
        <dbReference type="ARBA" id="ARBA00022842"/>
    </source>
</evidence>
<evidence type="ECO:0000256" key="2">
    <source>
        <dbReference type="ARBA" id="ARBA00008653"/>
    </source>
</evidence>
<dbReference type="PANTHER" id="PTHR10947:SF0">
    <property type="entry name" value="PHENYLALANINE--TRNA LIGASE BETA SUBUNIT"/>
    <property type="match status" value="1"/>
</dbReference>
<evidence type="ECO:0000256" key="8">
    <source>
        <dbReference type="ARBA" id="ARBA00022741"/>
    </source>
</evidence>
<dbReference type="InterPro" id="IPR020825">
    <property type="entry name" value="Phe-tRNA_synthase-like_B3/B4"/>
</dbReference>
<evidence type="ECO:0000256" key="4">
    <source>
        <dbReference type="ARBA" id="ARBA00022490"/>
    </source>
</evidence>
<dbReference type="Pfam" id="PF03147">
    <property type="entry name" value="FDX-ACB"/>
    <property type="match status" value="1"/>
</dbReference>
<evidence type="ECO:0000256" key="11">
    <source>
        <dbReference type="ARBA" id="ARBA00022884"/>
    </source>
</evidence>
<feature type="binding site" evidence="15">
    <location>
        <position position="466"/>
    </location>
    <ligand>
        <name>Mg(2+)</name>
        <dbReference type="ChEBI" id="CHEBI:18420"/>
        <note>shared with alpha subunit</note>
    </ligand>
</feature>
<evidence type="ECO:0000259" key="17">
    <source>
        <dbReference type="PROSITE" id="PS50886"/>
    </source>
</evidence>
<dbReference type="SUPFAM" id="SSF54991">
    <property type="entry name" value="Anticodon-binding domain of PheRS"/>
    <property type="match status" value="1"/>
</dbReference>
<keyword evidence="21" id="KW-1185">Reference proteome</keyword>
<dbReference type="PANTHER" id="PTHR10947">
    <property type="entry name" value="PHENYLALANYL-TRNA SYNTHETASE BETA CHAIN AND LEUCINE-RICH REPEAT-CONTAINING PROTEIN 47"/>
    <property type="match status" value="1"/>
</dbReference>
<dbReference type="Pfam" id="PF01588">
    <property type="entry name" value="tRNA_bind"/>
    <property type="match status" value="1"/>
</dbReference>
<evidence type="ECO:0000256" key="13">
    <source>
        <dbReference type="ARBA" id="ARBA00023146"/>
    </source>
</evidence>
<keyword evidence="12 15" id="KW-0648">Protein biosynthesis</keyword>
<dbReference type="InterPro" id="IPR002547">
    <property type="entry name" value="tRNA-bd_dom"/>
</dbReference>
<keyword evidence="9 15" id="KW-0067">ATP-binding</keyword>
<dbReference type="PROSITE" id="PS51447">
    <property type="entry name" value="FDX_ACB"/>
    <property type="match status" value="1"/>
</dbReference>
<evidence type="ECO:0000256" key="6">
    <source>
        <dbReference type="ARBA" id="ARBA00022598"/>
    </source>
</evidence>
<dbReference type="NCBIfam" id="TIGR00472">
    <property type="entry name" value="pheT_bact"/>
    <property type="match status" value="1"/>
</dbReference>
<dbReference type="SUPFAM" id="SSF56037">
    <property type="entry name" value="PheT/TilS domain"/>
    <property type="match status" value="1"/>
</dbReference>
<dbReference type="InterPro" id="IPR012340">
    <property type="entry name" value="NA-bd_OB-fold"/>
</dbReference>
<dbReference type="GO" id="GO:0000049">
    <property type="term" value="F:tRNA binding"/>
    <property type="evidence" value="ECO:0007669"/>
    <property type="project" value="UniProtKB-UniRule"/>
</dbReference>
<feature type="domain" description="FDX-ACB" evidence="18">
    <location>
        <begin position="688"/>
        <end position="780"/>
    </location>
</feature>
<evidence type="ECO:0000256" key="9">
    <source>
        <dbReference type="ARBA" id="ARBA00022840"/>
    </source>
</evidence>
<dbReference type="InterPro" id="IPR045864">
    <property type="entry name" value="aa-tRNA-synth_II/BPL/LPL"/>
</dbReference>
<keyword evidence="11 16" id="KW-0694">RNA-binding</keyword>
<keyword evidence="13 15" id="KW-0030">Aminoacyl-tRNA synthetase</keyword>
<evidence type="ECO:0000256" key="1">
    <source>
        <dbReference type="ARBA" id="ARBA00004496"/>
    </source>
</evidence>
<dbReference type="EC" id="6.1.1.20" evidence="15"/>
<dbReference type="Pfam" id="PF03484">
    <property type="entry name" value="B5"/>
    <property type="match status" value="1"/>
</dbReference>
<dbReference type="InterPro" id="IPR036690">
    <property type="entry name" value="Fdx_antiC-bd_sf"/>
</dbReference>
<comment type="subcellular location">
    <subcellularLocation>
        <location evidence="1 15">Cytoplasm</location>
    </subcellularLocation>
</comment>
<accession>A0A7S7NYX2</accession>
<dbReference type="SMART" id="SM00896">
    <property type="entry name" value="FDX-ACB"/>
    <property type="match status" value="1"/>
</dbReference>
<feature type="domain" description="B5" evidence="19">
    <location>
        <begin position="401"/>
        <end position="479"/>
    </location>
</feature>
<dbReference type="GO" id="GO:0000287">
    <property type="term" value="F:magnesium ion binding"/>
    <property type="evidence" value="ECO:0007669"/>
    <property type="project" value="UniProtKB-UniRule"/>
</dbReference>
<dbReference type="InterPro" id="IPR005147">
    <property type="entry name" value="tRNA_synthase_B5-dom"/>
</dbReference>
<evidence type="ECO:0000256" key="5">
    <source>
        <dbReference type="ARBA" id="ARBA00022555"/>
    </source>
</evidence>
<protein>
    <recommendedName>
        <fullName evidence="15">Phenylalanine--tRNA ligase beta subunit</fullName>
        <ecNumber evidence="15">6.1.1.20</ecNumber>
    </recommendedName>
    <alternativeName>
        <fullName evidence="15">Phenylalanyl-tRNA synthetase beta subunit</fullName>
        <shortName evidence="15">PheRS</shortName>
    </alternativeName>
</protein>
<dbReference type="RefSeq" id="WP_194453423.1">
    <property type="nucleotide sequence ID" value="NZ_CP063849.1"/>
</dbReference>
<dbReference type="InterPro" id="IPR005146">
    <property type="entry name" value="B3/B4_tRNA-bd"/>
</dbReference>
<dbReference type="KEGG" id="pfer:IRI77_18055"/>
<evidence type="ECO:0000256" key="3">
    <source>
        <dbReference type="ARBA" id="ARBA00011209"/>
    </source>
</evidence>
<dbReference type="SMART" id="SM00873">
    <property type="entry name" value="B3_4"/>
    <property type="match status" value="1"/>
</dbReference>
<reference evidence="20 21" key="1">
    <citation type="submission" date="2020-10" db="EMBL/GenBank/DDBJ databases">
        <title>Complete genome sequence of Paludibaculum fermentans P105T, a facultatively anaerobic acidobacterium capable of dissimilatory Fe(III) reduction.</title>
        <authorList>
            <person name="Dedysh S.N."/>
            <person name="Beletsky A.V."/>
            <person name="Kulichevskaya I.S."/>
            <person name="Mardanov A.V."/>
            <person name="Ravin N.V."/>
        </authorList>
    </citation>
    <scope>NUCLEOTIDE SEQUENCE [LARGE SCALE GENOMIC DNA]</scope>
    <source>
        <strain evidence="20 21">P105</strain>
    </source>
</reference>
<dbReference type="SUPFAM" id="SSF46955">
    <property type="entry name" value="Putative DNA-binding domain"/>
    <property type="match status" value="1"/>
</dbReference>
<gene>
    <name evidence="15 20" type="primary">pheT</name>
    <name evidence="20" type="ORF">IRI77_18055</name>
</gene>
<dbReference type="InterPro" id="IPR009061">
    <property type="entry name" value="DNA-bd_dom_put_sf"/>
</dbReference>
<feature type="binding site" evidence="15">
    <location>
        <position position="463"/>
    </location>
    <ligand>
        <name>Mg(2+)</name>
        <dbReference type="ChEBI" id="CHEBI:18420"/>
        <note>shared with alpha subunit</note>
    </ligand>
</feature>
<evidence type="ECO:0000259" key="18">
    <source>
        <dbReference type="PROSITE" id="PS51447"/>
    </source>
</evidence>
<feature type="binding site" evidence="15">
    <location>
        <position position="467"/>
    </location>
    <ligand>
        <name>Mg(2+)</name>
        <dbReference type="ChEBI" id="CHEBI:18420"/>
        <note>shared with alpha subunit</note>
    </ligand>
</feature>
<evidence type="ECO:0000256" key="7">
    <source>
        <dbReference type="ARBA" id="ARBA00022723"/>
    </source>
</evidence>
<dbReference type="PROSITE" id="PS51483">
    <property type="entry name" value="B5"/>
    <property type="match status" value="1"/>
</dbReference>
<evidence type="ECO:0000256" key="16">
    <source>
        <dbReference type="PROSITE-ProRule" id="PRU00209"/>
    </source>
</evidence>
<dbReference type="Proteomes" id="UP000593892">
    <property type="component" value="Chromosome"/>
</dbReference>
<dbReference type="EMBL" id="CP063849">
    <property type="protein sequence ID" value="QOY91769.1"/>
    <property type="molecule type" value="Genomic_DNA"/>
</dbReference>
<comment type="similarity">
    <text evidence="2 15">Belongs to the phenylalanyl-tRNA synthetase beta subunit family. Type 1 subfamily.</text>
</comment>
<dbReference type="Gene3D" id="2.40.50.140">
    <property type="entry name" value="Nucleic acid-binding proteins"/>
    <property type="match status" value="1"/>
</dbReference>
<evidence type="ECO:0000256" key="12">
    <source>
        <dbReference type="ARBA" id="ARBA00022917"/>
    </source>
</evidence>
<dbReference type="SUPFAM" id="SSF50249">
    <property type="entry name" value="Nucleic acid-binding proteins"/>
    <property type="match status" value="1"/>
</dbReference>
<name>A0A7S7NYX2_PALFE</name>
<keyword evidence="6 15" id="KW-0436">Ligase</keyword>
<keyword evidence="7 15" id="KW-0479">Metal-binding</keyword>
<feature type="binding site" evidence="15">
    <location>
        <position position="457"/>
    </location>
    <ligand>
        <name>Mg(2+)</name>
        <dbReference type="ChEBI" id="CHEBI:18420"/>
        <note>shared with alpha subunit</note>
    </ligand>
</feature>
<organism evidence="20 21">
    <name type="scientific">Paludibaculum fermentans</name>
    <dbReference type="NCBI Taxonomy" id="1473598"/>
    <lineage>
        <taxon>Bacteria</taxon>
        <taxon>Pseudomonadati</taxon>
        <taxon>Acidobacteriota</taxon>
        <taxon>Terriglobia</taxon>
        <taxon>Bryobacterales</taxon>
        <taxon>Bryobacteraceae</taxon>
        <taxon>Paludibaculum</taxon>
    </lineage>
</organism>
<dbReference type="GO" id="GO:0009328">
    <property type="term" value="C:phenylalanine-tRNA ligase complex"/>
    <property type="evidence" value="ECO:0007669"/>
    <property type="project" value="TreeGrafter"/>
</dbReference>
<feature type="domain" description="TRNA-binding" evidence="17">
    <location>
        <begin position="40"/>
        <end position="148"/>
    </location>
</feature>
<dbReference type="GO" id="GO:0006432">
    <property type="term" value="P:phenylalanyl-tRNA aminoacylation"/>
    <property type="evidence" value="ECO:0007669"/>
    <property type="project" value="UniProtKB-UniRule"/>
</dbReference>
<keyword evidence="4 15" id="KW-0963">Cytoplasm</keyword>
<comment type="subunit">
    <text evidence="3 15">Tetramer of two alpha and two beta subunits.</text>
</comment>
<dbReference type="PROSITE" id="PS50886">
    <property type="entry name" value="TRBD"/>
    <property type="match status" value="1"/>
</dbReference>
<keyword evidence="8 15" id="KW-0547">Nucleotide-binding</keyword>
<evidence type="ECO:0000313" key="21">
    <source>
        <dbReference type="Proteomes" id="UP000593892"/>
    </source>
</evidence>
<proteinExistence type="inferred from homology"/>
<dbReference type="Pfam" id="PF17759">
    <property type="entry name" value="tRNA_synthFbeta"/>
    <property type="match status" value="1"/>
</dbReference>
<dbReference type="CDD" id="cd02796">
    <property type="entry name" value="tRNA_bind_bactPheRS"/>
    <property type="match status" value="1"/>
</dbReference>
<sequence>MKFSYNWIHELTDGLGIDPPKLMKLITMKTAECEGVEAHAPWLAQVCVARVMSVEPIEGSHNVKALVDAGPVHGQKQVVCGAPNCRPGVLTAYVPSGVTVAGGKEIRKATIGGVESDGMLASGDELDLNRDHAGILELSGVEPGEPIPGCAPDAVIEVDNKSLTHRPDLWGHHGMAREVAAISGVKLKDPVDLTLIPQGEPAWHVDIRDFELCPRYSALVFENVKVGPSPLWLQQRLEAVGLNPISNVVDVTNFIMAELAQPMHAFDADWLHGNTIMVRRAGEGEVFKALNDESYTLNTSNLVIADANGAVALAGVIGGAGSAINDKTTRIVLESANFQAANIRMTSSAVKIRTDASMRFEKAQDPLNTVRALARAVALLQEVAPGCRLVGGLVDSWQAAAVAPPIELPMTWLVRKLGRPIGADEVRGILESLEFLVDETAPGVFSVTVPTWRATKDITIKDDLLEEVGRMIGYATVPPVAPLQPVKQPWVNEERVFHHSVRELVAAQGFTESYNYSFLSEDAARQFHFEPGAHLRVINPISSEQSLMRLSLLPGIHRNIVENAKRYEEFRLFEIGNEIHKRGPGELPNEVPHLMAALYSKGDGKAGLFELKRLAECVMPGCTVTPAEAGPNQHPARCSSIEWRGEAVGTLYELHPSLMDAGRAAILDVNLAVLFKLGPAPRRYKPLRRYPTSEFDLSVVAGLRDLCGTLETKIRKAAGPLCEKVRFLYAYQGKPLADDQQSLSFRVTAGAADHTLSNEEVTGIRNAIIADLASAGYELR</sequence>
<dbReference type="InterPro" id="IPR045060">
    <property type="entry name" value="Phe-tRNA-ligase_IIc_bsu"/>
</dbReference>
<dbReference type="GO" id="GO:0004826">
    <property type="term" value="F:phenylalanine-tRNA ligase activity"/>
    <property type="evidence" value="ECO:0007669"/>
    <property type="project" value="UniProtKB-UniRule"/>
</dbReference>
<dbReference type="GO" id="GO:0005524">
    <property type="term" value="F:ATP binding"/>
    <property type="evidence" value="ECO:0007669"/>
    <property type="project" value="UniProtKB-UniRule"/>
</dbReference>
<comment type="cofactor">
    <cofactor evidence="15">
        <name>Mg(2+)</name>
        <dbReference type="ChEBI" id="CHEBI:18420"/>
    </cofactor>
    <text evidence="15">Binds 2 magnesium ions per tetramer.</text>
</comment>
<keyword evidence="10 15" id="KW-0460">Magnesium</keyword>
<dbReference type="SMART" id="SM00874">
    <property type="entry name" value="B5"/>
    <property type="match status" value="1"/>
</dbReference>
<comment type="catalytic activity">
    <reaction evidence="14 15">
        <text>tRNA(Phe) + L-phenylalanine + ATP = L-phenylalanyl-tRNA(Phe) + AMP + diphosphate + H(+)</text>
        <dbReference type="Rhea" id="RHEA:19413"/>
        <dbReference type="Rhea" id="RHEA-COMP:9668"/>
        <dbReference type="Rhea" id="RHEA-COMP:9699"/>
        <dbReference type="ChEBI" id="CHEBI:15378"/>
        <dbReference type="ChEBI" id="CHEBI:30616"/>
        <dbReference type="ChEBI" id="CHEBI:33019"/>
        <dbReference type="ChEBI" id="CHEBI:58095"/>
        <dbReference type="ChEBI" id="CHEBI:78442"/>
        <dbReference type="ChEBI" id="CHEBI:78531"/>
        <dbReference type="ChEBI" id="CHEBI:456215"/>
        <dbReference type="EC" id="6.1.1.20"/>
    </reaction>
</comment>
<dbReference type="Gene3D" id="3.30.930.10">
    <property type="entry name" value="Bira Bifunctional Protein, Domain 2"/>
    <property type="match status" value="1"/>
</dbReference>
<evidence type="ECO:0000256" key="15">
    <source>
        <dbReference type="HAMAP-Rule" id="MF_00283"/>
    </source>
</evidence>
<dbReference type="HAMAP" id="MF_00283">
    <property type="entry name" value="Phe_tRNA_synth_beta1"/>
    <property type="match status" value="1"/>
</dbReference>
<evidence type="ECO:0000256" key="14">
    <source>
        <dbReference type="ARBA" id="ARBA00049255"/>
    </source>
</evidence>
<dbReference type="Gene3D" id="3.50.40.10">
    <property type="entry name" value="Phenylalanyl-trna Synthetase, Chain B, domain 3"/>
    <property type="match status" value="1"/>
</dbReference>
<dbReference type="AlphaFoldDB" id="A0A7S7NYX2"/>
<evidence type="ECO:0000259" key="19">
    <source>
        <dbReference type="PROSITE" id="PS51483"/>
    </source>
</evidence>
<dbReference type="Gene3D" id="3.30.56.10">
    <property type="match status" value="2"/>
</dbReference>
<dbReference type="InterPro" id="IPR005121">
    <property type="entry name" value="Fdx_antiC-bd"/>
</dbReference>
<dbReference type="InterPro" id="IPR004532">
    <property type="entry name" value="Phe-tRNA-ligase_IIc_bsu_bact"/>
</dbReference>
<keyword evidence="5 16" id="KW-0820">tRNA-binding</keyword>
<evidence type="ECO:0000313" key="20">
    <source>
        <dbReference type="EMBL" id="QOY91769.1"/>
    </source>
</evidence>
<dbReference type="SUPFAM" id="SSF55681">
    <property type="entry name" value="Class II aaRS and biotin synthetases"/>
    <property type="match status" value="1"/>
</dbReference>
<dbReference type="InterPro" id="IPR033714">
    <property type="entry name" value="tRNA_bind_bactPheRS"/>
</dbReference>
<dbReference type="Gene3D" id="3.30.70.380">
    <property type="entry name" value="Ferrodoxin-fold anticodon-binding domain"/>
    <property type="match status" value="1"/>
</dbReference>
<dbReference type="Pfam" id="PF03483">
    <property type="entry name" value="B3_4"/>
    <property type="match status" value="1"/>
</dbReference>